<comment type="similarity">
    <text evidence="2 8">Belongs to the PHP hydrolase family. HisK subfamily.</text>
</comment>
<evidence type="ECO:0000256" key="2">
    <source>
        <dbReference type="ARBA" id="ARBA00009152"/>
    </source>
</evidence>
<evidence type="ECO:0000259" key="9">
    <source>
        <dbReference type="Pfam" id="PF02811"/>
    </source>
</evidence>
<sequence>MMKRDGHIHTPFCPHGTEDTLQSYIEEALRQGFTRLTFTEHAPLPSGFTDSTPTKDSGMKLSDLHAYFSALQQAREEYRTDIDIQIGLEVDYIEGFEQETAAFLNEYGPLLDDSILSVHFLKYQSDWHCLDYSADLFGEMIEIFGSTAAIYSKYFETVQRSVQADLGRFKPKRIGHLTLVHKFQRRFPCKEDFSEEIEAILKTIKANDYEIDLNGAGLMKPLCLEAYPSPKIAQRAKELGIALVYGSDAHQAKDIGQGYESMLPAFFHESKSPVKEK</sequence>
<comment type="caution">
    <text evidence="10">The sequence shown here is derived from an EMBL/GenBank/DDBJ whole genome shotgun (WGS) entry which is preliminary data.</text>
</comment>
<keyword evidence="6 8" id="KW-0368">Histidine biosynthesis</keyword>
<keyword evidence="11" id="KW-1185">Reference proteome</keyword>
<evidence type="ECO:0000256" key="3">
    <source>
        <dbReference type="ARBA" id="ARBA00013085"/>
    </source>
</evidence>
<evidence type="ECO:0000313" key="11">
    <source>
        <dbReference type="Proteomes" id="UP000031982"/>
    </source>
</evidence>
<protein>
    <recommendedName>
        <fullName evidence="3 8">Histidinol-phosphatase</fullName>
        <shortName evidence="8">HolPase</shortName>
        <ecNumber evidence="3 8">3.1.3.15</ecNumber>
    </recommendedName>
</protein>
<evidence type="ECO:0000256" key="6">
    <source>
        <dbReference type="ARBA" id="ARBA00023102"/>
    </source>
</evidence>
<dbReference type="NCBIfam" id="NF005996">
    <property type="entry name" value="PRK08123.1"/>
    <property type="match status" value="1"/>
</dbReference>
<dbReference type="PANTHER" id="PTHR21039:SF0">
    <property type="entry name" value="HISTIDINOL-PHOSPHATASE"/>
    <property type="match status" value="1"/>
</dbReference>
<evidence type="ECO:0000256" key="1">
    <source>
        <dbReference type="ARBA" id="ARBA00004970"/>
    </source>
</evidence>
<organism evidence="10 11">
    <name type="scientific">Bacillus badius</name>
    <dbReference type="NCBI Taxonomy" id="1455"/>
    <lineage>
        <taxon>Bacteria</taxon>
        <taxon>Bacillati</taxon>
        <taxon>Bacillota</taxon>
        <taxon>Bacilli</taxon>
        <taxon>Bacillales</taxon>
        <taxon>Bacillaceae</taxon>
        <taxon>Pseudobacillus</taxon>
    </lineage>
</organism>
<dbReference type="PANTHER" id="PTHR21039">
    <property type="entry name" value="HISTIDINOL PHOSPHATASE-RELATED"/>
    <property type="match status" value="1"/>
</dbReference>
<evidence type="ECO:0000256" key="4">
    <source>
        <dbReference type="ARBA" id="ARBA00022605"/>
    </source>
</evidence>
<dbReference type="Pfam" id="PF02811">
    <property type="entry name" value="PHP"/>
    <property type="match status" value="1"/>
</dbReference>
<keyword evidence="4 8" id="KW-0028">Amino-acid biosynthesis</keyword>
<dbReference type="InterPro" id="IPR010140">
    <property type="entry name" value="Histidinol_P_phosphatase_HisJ"/>
</dbReference>
<comment type="catalytic activity">
    <reaction evidence="7 8">
        <text>L-histidinol phosphate + H2O = L-histidinol + phosphate</text>
        <dbReference type="Rhea" id="RHEA:14465"/>
        <dbReference type="ChEBI" id="CHEBI:15377"/>
        <dbReference type="ChEBI" id="CHEBI:43474"/>
        <dbReference type="ChEBI" id="CHEBI:57699"/>
        <dbReference type="ChEBI" id="CHEBI:57980"/>
        <dbReference type="EC" id="3.1.3.15"/>
    </reaction>
</comment>
<dbReference type="Gene3D" id="3.20.20.140">
    <property type="entry name" value="Metal-dependent hydrolases"/>
    <property type="match status" value="1"/>
</dbReference>
<dbReference type="InterPro" id="IPR016195">
    <property type="entry name" value="Pol/histidinol_Pase-like"/>
</dbReference>
<dbReference type="EC" id="3.1.3.15" evidence="3 8"/>
<evidence type="ECO:0000256" key="7">
    <source>
        <dbReference type="ARBA" id="ARBA00049158"/>
    </source>
</evidence>
<accession>A0ABR5AT54</accession>
<dbReference type="CDD" id="cd12110">
    <property type="entry name" value="PHP_HisPPase_Hisj_like"/>
    <property type="match status" value="1"/>
</dbReference>
<feature type="domain" description="PHP" evidence="9">
    <location>
        <begin position="5"/>
        <end position="214"/>
    </location>
</feature>
<dbReference type="Proteomes" id="UP000031982">
    <property type="component" value="Unassembled WGS sequence"/>
</dbReference>
<evidence type="ECO:0000256" key="5">
    <source>
        <dbReference type="ARBA" id="ARBA00022801"/>
    </source>
</evidence>
<name>A0ABR5AT54_BACBA</name>
<gene>
    <name evidence="10" type="ORF">SD77_1119</name>
</gene>
<dbReference type="NCBIfam" id="TIGR01856">
    <property type="entry name" value="hisJ_fam"/>
    <property type="match status" value="1"/>
</dbReference>
<dbReference type="Pfam" id="PF13263">
    <property type="entry name" value="PHP_C"/>
    <property type="match status" value="1"/>
</dbReference>
<proteinExistence type="inferred from homology"/>
<dbReference type="InterPro" id="IPR004013">
    <property type="entry name" value="PHP_dom"/>
</dbReference>
<keyword evidence="5 8" id="KW-0378">Hydrolase</keyword>
<dbReference type="EMBL" id="JXLP01000012">
    <property type="protein sequence ID" value="KIL77790.1"/>
    <property type="molecule type" value="Genomic_DNA"/>
</dbReference>
<evidence type="ECO:0000313" key="10">
    <source>
        <dbReference type="EMBL" id="KIL77790.1"/>
    </source>
</evidence>
<dbReference type="SUPFAM" id="SSF89550">
    <property type="entry name" value="PHP domain-like"/>
    <property type="match status" value="1"/>
</dbReference>
<reference evidence="10 11" key="1">
    <citation type="submission" date="2015-01" db="EMBL/GenBank/DDBJ databases">
        <title>Genome Assembly of Bacillus badius MTCC 1458.</title>
        <authorList>
            <person name="Verma A."/>
            <person name="Khatri I."/>
            <person name="Mual P."/>
            <person name="Subramanian S."/>
            <person name="Krishnamurthi S."/>
        </authorList>
    </citation>
    <scope>NUCLEOTIDE SEQUENCE [LARGE SCALE GENOMIC DNA]</scope>
    <source>
        <strain evidence="10 11">MTCC 1458</strain>
    </source>
</reference>
<comment type="pathway">
    <text evidence="1 8">Amino-acid biosynthesis; L-histidine biosynthesis; L-histidine from 5-phospho-alpha-D-ribose 1-diphosphate: step 8/9.</text>
</comment>
<evidence type="ECO:0000256" key="8">
    <source>
        <dbReference type="RuleBase" id="RU366003"/>
    </source>
</evidence>